<evidence type="ECO:0000256" key="1">
    <source>
        <dbReference type="ARBA" id="ARBA00008791"/>
    </source>
</evidence>
<evidence type="ECO:0000256" key="2">
    <source>
        <dbReference type="PIRNR" id="PIRNR006276"/>
    </source>
</evidence>
<dbReference type="PANTHER" id="PTHR46268">
    <property type="entry name" value="STRESS RESPONSE PROTEIN NHAX"/>
    <property type="match status" value="1"/>
</dbReference>
<gene>
    <name evidence="4" type="ORF">GCM10022388_27390</name>
</gene>
<keyword evidence="2" id="KW-0963">Cytoplasm</keyword>
<dbReference type="Gene3D" id="3.40.50.620">
    <property type="entry name" value="HUPs"/>
    <property type="match status" value="1"/>
</dbReference>
<dbReference type="Proteomes" id="UP001500426">
    <property type="component" value="Unassembled WGS sequence"/>
</dbReference>
<dbReference type="PIRSF" id="PIRSF006276">
    <property type="entry name" value="UspA"/>
    <property type="match status" value="1"/>
</dbReference>
<dbReference type="SUPFAM" id="SSF52402">
    <property type="entry name" value="Adenine nucleotide alpha hydrolases-like"/>
    <property type="match status" value="1"/>
</dbReference>
<comment type="similarity">
    <text evidence="1 2">Belongs to the universal stress protein A family.</text>
</comment>
<evidence type="ECO:0000313" key="5">
    <source>
        <dbReference type="Proteomes" id="UP001500426"/>
    </source>
</evidence>
<dbReference type="InterPro" id="IPR006015">
    <property type="entry name" value="Universal_stress_UspA"/>
</dbReference>
<dbReference type="PRINTS" id="PR01438">
    <property type="entry name" value="UNVRSLSTRESS"/>
</dbReference>
<feature type="domain" description="UspA" evidence="3">
    <location>
        <begin position="4"/>
        <end position="154"/>
    </location>
</feature>
<keyword evidence="5" id="KW-1185">Reference proteome</keyword>
<evidence type="ECO:0000259" key="3">
    <source>
        <dbReference type="Pfam" id="PF00582"/>
    </source>
</evidence>
<comment type="subcellular location">
    <subcellularLocation>
        <location evidence="2">Cytoplasm</location>
    </subcellularLocation>
</comment>
<accession>A0ABP7V4K8</accession>
<evidence type="ECO:0000313" key="4">
    <source>
        <dbReference type="EMBL" id="GAA4059166.1"/>
    </source>
</evidence>
<reference evidence="5" key="1">
    <citation type="journal article" date="2019" name="Int. J. Syst. Evol. Microbiol.">
        <title>The Global Catalogue of Microorganisms (GCM) 10K type strain sequencing project: providing services to taxonomists for standard genome sequencing and annotation.</title>
        <authorList>
            <consortium name="The Broad Institute Genomics Platform"/>
            <consortium name="The Broad Institute Genome Sequencing Center for Infectious Disease"/>
            <person name="Wu L."/>
            <person name="Ma J."/>
        </authorList>
    </citation>
    <scope>NUCLEOTIDE SEQUENCE [LARGE SCALE GENOMIC DNA]</scope>
    <source>
        <strain evidence="5">JCM 17068</strain>
    </source>
</reference>
<sequence>MDTMKKVLLALDYNPTATKIAEIGFSFAKAMHAEVTLLHVVENEVYYTSFLTSPFTGIGDFDSATFYQYMNADGMSDAASYYLDKIKKHLGDSKIKTLVENGEFAEVILKTAKHLKVDLIVMGSHSQKWLEQVLIGSTTETVLNQTSIPLLIIPTKYKHN</sequence>
<dbReference type="PANTHER" id="PTHR46268:SF6">
    <property type="entry name" value="UNIVERSAL STRESS PROTEIN UP12"/>
    <property type="match status" value="1"/>
</dbReference>
<dbReference type="CDD" id="cd00293">
    <property type="entry name" value="USP-like"/>
    <property type="match status" value="1"/>
</dbReference>
<organism evidence="4 5">
    <name type="scientific">Flavobacterium chungnamense</name>
    <dbReference type="NCBI Taxonomy" id="706182"/>
    <lineage>
        <taxon>Bacteria</taxon>
        <taxon>Pseudomonadati</taxon>
        <taxon>Bacteroidota</taxon>
        <taxon>Flavobacteriia</taxon>
        <taxon>Flavobacteriales</taxon>
        <taxon>Flavobacteriaceae</taxon>
        <taxon>Flavobacterium</taxon>
    </lineage>
</organism>
<dbReference type="EMBL" id="BAABCS010000031">
    <property type="protein sequence ID" value="GAA4059166.1"/>
    <property type="molecule type" value="Genomic_DNA"/>
</dbReference>
<name>A0ABP7V4K8_9FLAO</name>
<dbReference type="Pfam" id="PF00582">
    <property type="entry name" value="Usp"/>
    <property type="match status" value="1"/>
</dbReference>
<proteinExistence type="inferred from homology"/>
<dbReference type="InterPro" id="IPR006016">
    <property type="entry name" value="UspA"/>
</dbReference>
<dbReference type="InterPro" id="IPR014729">
    <property type="entry name" value="Rossmann-like_a/b/a_fold"/>
</dbReference>
<protein>
    <recommendedName>
        <fullName evidence="2">Universal stress protein</fullName>
    </recommendedName>
</protein>
<comment type="caution">
    <text evidence="4">The sequence shown here is derived from an EMBL/GenBank/DDBJ whole genome shotgun (WGS) entry which is preliminary data.</text>
</comment>